<evidence type="ECO:0000256" key="4">
    <source>
        <dbReference type="ARBA" id="ARBA00023284"/>
    </source>
</evidence>
<keyword evidence="3" id="KW-1015">Disulfide bond</keyword>
<dbReference type="PROSITE" id="PS51257">
    <property type="entry name" value="PROKAR_LIPOPROTEIN"/>
    <property type="match status" value="1"/>
</dbReference>
<dbReference type="PANTHER" id="PTHR42852:SF6">
    <property type="entry name" value="THIOL:DISULFIDE INTERCHANGE PROTEIN DSBE"/>
    <property type="match status" value="1"/>
</dbReference>
<dbReference type="Gene3D" id="3.40.30.10">
    <property type="entry name" value="Glutaredoxin"/>
    <property type="match status" value="1"/>
</dbReference>
<evidence type="ECO:0000259" key="5">
    <source>
        <dbReference type="PROSITE" id="PS51352"/>
    </source>
</evidence>
<sequence length="336" mass="38429">MRKLTLFAMVLIGLVSCKQEPKDYVSFSGKITNKNSNALTITNRAGYKKVIEVAEDGSFKDTLKVEKGVYNLFDGKEYTSIFFKNGDDIKMTIDTKEFDETIAYTGAGSEENNFLAKSALLREGFFNDENLLKLPKVEFDSKVTGYVNDFKSLLSAKKLEESFVKNQEESIENFKQYVNRNYEQEQYIKTNLAQGKLSPKFVDYENNAGGTTSLEDLKGKYVYIDVWATWCKPCKNEIPHLKKVEKEFHDKNIEFVSISIDNKKDHEAWKKMIVDKEMVGVQLFADNNWQSKFVTDYAINGIPRFILIDPEGNIVDARAPRPSDAKLLDLLKSLNI</sequence>
<protein>
    <submittedName>
        <fullName evidence="6">Thiol-disulfide isomerase or thioredoxin</fullName>
    </submittedName>
</protein>
<dbReference type="InterPro" id="IPR050553">
    <property type="entry name" value="Thioredoxin_ResA/DsbE_sf"/>
</dbReference>
<evidence type="ECO:0000256" key="2">
    <source>
        <dbReference type="ARBA" id="ARBA00022748"/>
    </source>
</evidence>
<evidence type="ECO:0000256" key="3">
    <source>
        <dbReference type="ARBA" id="ARBA00023157"/>
    </source>
</evidence>
<keyword evidence="4" id="KW-0676">Redox-active center</keyword>
<dbReference type="InterPro" id="IPR036249">
    <property type="entry name" value="Thioredoxin-like_sf"/>
</dbReference>
<organism evidence="6 7">
    <name type="scientific">Tenacibaculum vairaonense</name>
    <dbReference type="NCBI Taxonomy" id="3137860"/>
    <lineage>
        <taxon>Bacteria</taxon>
        <taxon>Pseudomonadati</taxon>
        <taxon>Bacteroidota</taxon>
        <taxon>Flavobacteriia</taxon>
        <taxon>Flavobacteriales</taxon>
        <taxon>Flavobacteriaceae</taxon>
        <taxon>Tenacibaculum</taxon>
    </lineage>
</organism>
<dbReference type="Proteomes" id="UP001497602">
    <property type="component" value="Unassembled WGS sequence"/>
</dbReference>
<accession>A0ABM9PMH5</accession>
<evidence type="ECO:0000256" key="1">
    <source>
        <dbReference type="ARBA" id="ARBA00004196"/>
    </source>
</evidence>
<dbReference type="RefSeq" id="WP_348738608.1">
    <property type="nucleotide sequence ID" value="NZ_CAXJRC010000022.1"/>
</dbReference>
<dbReference type="InterPro" id="IPR013766">
    <property type="entry name" value="Thioredoxin_domain"/>
</dbReference>
<keyword evidence="7" id="KW-1185">Reference proteome</keyword>
<dbReference type="PROSITE" id="PS51352">
    <property type="entry name" value="THIOREDOXIN_2"/>
    <property type="match status" value="1"/>
</dbReference>
<dbReference type="EMBL" id="CAXJRC010000022">
    <property type="protein sequence ID" value="CAL2106908.1"/>
    <property type="molecule type" value="Genomic_DNA"/>
</dbReference>
<keyword evidence="6" id="KW-0413">Isomerase</keyword>
<dbReference type="Pfam" id="PF00578">
    <property type="entry name" value="AhpC-TSA"/>
    <property type="match status" value="1"/>
</dbReference>
<gene>
    <name evidence="6" type="ORF">T190115A13A_20188</name>
</gene>
<reference evidence="6 7" key="1">
    <citation type="submission" date="2024-05" db="EMBL/GenBank/DDBJ databases">
        <authorList>
            <person name="Duchaud E."/>
        </authorList>
    </citation>
    <scope>NUCLEOTIDE SEQUENCE [LARGE SCALE GENOMIC DNA]</scope>
    <source>
        <strain evidence="6">Ena-SAMPLE-TAB-13-05-2024-13:56:06:370-140305</strain>
    </source>
</reference>
<keyword evidence="2" id="KW-0201">Cytochrome c-type biogenesis</keyword>
<dbReference type="InterPro" id="IPR000866">
    <property type="entry name" value="AhpC/TSA"/>
</dbReference>
<name>A0ABM9PMH5_9FLAO</name>
<proteinExistence type="predicted"/>
<comment type="subcellular location">
    <subcellularLocation>
        <location evidence="1">Cell envelope</location>
    </subcellularLocation>
</comment>
<feature type="domain" description="Thioredoxin" evidence="5">
    <location>
        <begin position="192"/>
        <end position="336"/>
    </location>
</feature>
<evidence type="ECO:0000313" key="6">
    <source>
        <dbReference type="EMBL" id="CAL2106908.1"/>
    </source>
</evidence>
<dbReference type="SUPFAM" id="SSF52833">
    <property type="entry name" value="Thioredoxin-like"/>
    <property type="match status" value="1"/>
</dbReference>
<dbReference type="GO" id="GO:0016853">
    <property type="term" value="F:isomerase activity"/>
    <property type="evidence" value="ECO:0007669"/>
    <property type="project" value="UniProtKB-KW"/>
</dbReference>
<dbReference type="PANTHER" id="PTHR42852">
    <property type="entry name" value="THIOL:DISULFIDE INTERCHANGE PROTEIN DSBE"/>
    <property type="match status" value="1"/>
</dbReference>
<evidence type="ECO:0000313" key="7">
    <source>
        <dbReference type="Proteomes" id="UP001497602"/>
    </source>
</evidence>
<dbReference type="CDD" id="cd02966">
    <property type="entry name" value="TlpA_like_family"/>
    <property type="match status" value="1"/>
</dbReference>
<comment type="caution">
    <text evidence="6">The sequence shown here is derived from an EMBL/GenBank/DDBJ whole genome shotgun (WGS) entry which is preliminary data.</text>
</comment>